<evidence type="ECO:0000313" key="3">
    <source>
        <dbReference type="Proteomes" id="UP001280897"/>
    </source>
</evidence>
<keyword evidence="1" id="KW-1133">Transmembrane helix</keyword>
<evidence type="ECO:0000256" key="1">
    <source>
        <dbReference type="SAM" id="Phobius"/>
    </source>
</evidence>
<evidence type="ECO:0000313" key="2">
    <source>
        <dbReference type="EMBL" id="MDV2620948.1"/>
    </source>
</evidence>
<sequence>MPLFACFLDFLALGTYFIQLNHPSNPIYVVGTVIQIIITVGLLLIAIGYRGPRFTAWRPAGFSYLTIRYGIIIMSLVINGLVLFLYGLNLSGINPVIFTDF</sequence>
<reference evidence="2" key="1">
    <citation type="journal article" date="2023" name="PeerJ">
        <title>Selection and evaluation of lactic acid bacteria from chicken feces in Thailand as potential probiotics.</title>
        <authorList>
            <person name="Khurajog B."/>
            <person name="Disastra Y."/>
            <person name="Lawwyne L.D."/>
            <person name="Sirichokchatchawan W."/>
            <person name="Niyomtham W."/>
            <person name="Yindee J."/>
            <person name="Hampson D.J."/>
            <person name="Prapasarakul N."/>
        </authorList>
    </citation>
    <scope>NUCLEOTIDE SEQUENCE</scope>
    <source>
        <strain evidence="2">BF9</strain>
    </source>
</reference>
<reference evidence="2" key="2">
    <citation type="submission" date="2023-10" db="EMBL/GenBank/DDBJ databases">
        <authorList>
            <person name="Khurajog B."/>
        </authorList>
    </citation>
    <scope>NUCLEOTIDE SEQUENCE</scope>
    <source>
        <strain evidence="2">BF9</strain>
    </source>
</reference>
<comment type="caution">
    <text evidence="2">The sequence shown here is derived from an EMBL/GenBank/DDBJ whole genome shotgun (WGS) entry which is preliminary data.</text>
</comment>
<proteinExistence type="predicted"/>
<keyword evidence="1" id="KW-0472">Membrane</keyword>
<feature type="transmembrane region" description="Helical" evidence="1">
    <location>
        <begin position="69"/>
        <end position="88"/>
    </location>
</feature>
<dbReference type="RefSeq" id="WP_024862802.1">
    <property type="nucleotide sequence ID" value="NZ_BJMF01000001.1"/>
</dbReference>
<organism evidence="2 3">
    <name type="scientific">Pediococcus acidilactici</name>
    <dbReference type="NCBI Taxonomy" id="1254"/>
    <lineage>
        <taxon>Bacteria</taxon>
        <taxon>Bacillati</taxon>
        <taxon>Bacillota</taxon>
        <taxon>Bacilli</taxon>
        <taxon>Lactobacillales</taxon>
        <taxon>Lactobacillaceae</taxon>
        <taxon>Pediococcus</taxon>
        <taxon>Pediococcus acidilactici group</taxon>
    </lineage>
</organism>
<dbReference type="KEGG" id="paci:A4V11_06645"/>
<feature type="transmembrane region" description="Helical" evidence="1">
    <location>
        <begin position="27"/>
        <end position="49"/>
    </location>
</feature>
<dbReference type="GeneID" id="57366832"/>
<gene>
    <name evidence="2" type="ORF">R0G89_04280</name>
</gene>
<accession>A0AAP3X9E9</accession>
<dbReference type="Proteomes" id="UP001280897">
    <property type="component" value="Unassembled WGS sequence"/>
</dbReference>
<protein>
    <submittedName>
        <fullName evidence="2">Uncharacterized protein</fullName>
    </submittedName>
</protein>
<name>A0AAP3X9E9_PEDAC</name>
<dbReference type="AlphaFoldDB" id="A0AAP3X9E9"/>
<dbReference type="EMBL" id="JAWJAV010000002">
    <property type="protein sequence ID" value="MDV2620948.1"/>
    <property type="molecule type" value="Genomic_DNA"/>
</dbReference>
<keyword evidence="1" id="KW-0812">Transmembrane</keyword>